<dbReference type="EMBL" id="JBHRWI010000070">
    <property type="protein sequence ID" value="MFC3516927.1"/>
    <property type="molecule type" value="Genomic_DNA"/>
</dbReference>
<proteinExistence type="inferred from homology"/>
<keyword evidence="5" id="KW-0680">Restriction system</keyword>
<name>A0ABV7QUD4_9PSEU</name>
<feature type="active site" evidence="6">
    <location>
        <position position="81"/>
    </location>
</feature>
<sequence>MIELDLSEPEGIGSLCTGYGGLDLAAISVFGDKLKWWSDIDPGPIKVMSHHHPDVPNLGDLREVDWTKVPKVRIVTAGYPCQPFSNAGKRLGTEDPRHLWPWISDALGVLRPRYVVLENVAGHLRRGFDVVSADLSAMGYRFAWGVVSASEAGAPHLRKRLFVVAENTD</sequence>
<comment type="similarity">
    <text evidence="6">Belongs to the class I-like SAM-binding methyltransferase superfamily. C5-methyltransferase family.</text>
</comment>
<evidence type="ECO:0000256" key="6">
    <source>
        <dbReference type="PROSITE-ProRule" id="PRU01016"/>
    </source>
</evidence>
<dbReference type="InterPro" id="IPR050750">
    <property type="entry name" value="C5-MTase"/>
</dbReference>
<dbReference type="InterPro" id="IPR029063">
    <property type="entry name" value="SAM-dependent_MTases_sf"/>
</dbReference>
<dbReference type="RefSeq" id="WP_377870212.1">
    <property type="nucleotide sequence ID" value="NZ_JBHMAY010000021.1"/>
</dbReference>
<dbReference type="Gene3D" id="3.40.50.150">
    <property type="entry name" value="Vaccinia Virus protein VP39"/>
    <property type="match status" value="1"/>
</dbReference>
<protein>
    <recommendedName>
        <fullName evidence="1">DNA (cytosine-5-)-methyltransferase</fullName>
        <ecNumber evidence="1">2.1.1.37</ecNumber>
    </recommendedName>
</protein>
<evidence type="ECO:0000313" key="8">
    <source>
        <dbReference type="Proteomes" id="UP001595764"/>
    </source>
</evidence>
<accession>A0ABV7QUD4</accession>
<gene>
    <name evidence="7" type="ORF">ACFORO_42670</name>
</gene>
<dbReference type="SUPFAM" id="SSF53335">
    <property type="entry name" value="S-adenosyl-L-methionine-dependent methyltransferases"/>
    <property type="match status" value="1"/>
</dbReference>
<keyword evidence="3 6" id="KW-0808">Transferase</keyword>
<dbReference type="PRINTS" id="PR00105">
    <property type="entry name" value="C5METTRFRASE"/>
</dbReference>
<keyword evidence="8" id="KW-1185">Reference proteome</keyword>
<reference evidence="8" key="1">
    <citation type="journal article" date="2019" name="Int. J. Syst. Evol. Microbiol.">
        <title>The Global Catalogue of Microorganisms (GCM) 10K type strain sequencing project: providing services to taxonomists for standard genome sequencing and annotation.</title>
        <authorList>
            <consortium name="The Broad Institute Genomics Platform"/>
            <consortium name="The Broad Institute Genome Sequencing Center for Infectious Disease"/>
            <person name="Wu L."/>
            <person name="Ma J."/>
        </authorList>
    </citation>
    <scope>NUCLEOTIDE SEQUENCE [LARGE SCALE GENOMIC DNA]</scope>
    <source>
        <strain evidence="8">CGMCC 4.7682</strain>
    </source>
</reference>
<evidence type="ECO:0000256" key="3">
    <source>
        <dbReference type="ARBA" id="ARBA00022679"/>
    </source>
</evidence>
<dbReference type="PROSITE" id="PS51679">
    <property type="entry name" value="SAM_MT_C5"/>
    <property type="match status" value="1"/>
</dbReference>
<dbReference type="Pfam" id="PF00145">
    <property type="entry name" value="DNA_methylase"/>
    <property type="match status" value="1"/>
</dbReference>
<evidence type="ECO:0000256" key="2">
    <source>
        <dbReference type="ARBA" id="ARBA00022603"/>
    </source>
</evidence>
<evidence type="ECO:0000313" key="7">
    <source>
        <dbReference type="EMBL" id="MFC3516927.1"/>
    </source>
</evidence>
<dbReference type="PANTHER" id="PTHR46098:SF1">
    <property type="entry name" value="TRNA (CYTOSINE(38)-C(5))-METHYLTRANSFERASE"/>
    <property type="match status" value="1"/>
</dbReference>
<dbReference type="GO" id="GO:0032259">
    <property type="term" value="P:methylation"/>
    <property type="evidence" value="ECO:0007669"/>
    <property type="project" value="UniProtKB-KW"/>
</dbReference>
<dbReference type="Proteomes" id="UP001595764">
    <property type="component" value="Unassembled WGS sequence"/>
</dbReference>
<evidence type="ECO:0000256" key="4">
    <source>
        <dbReference type="ARBA" id="ARBA00022691"/>
    </source>
</evidence>
<dbReference type="PANTHER" id="PTHR46098">
    <property type="entry name" value="TRNA (CYTOSINE(38)-C(5))-METHYLTRANSFERASE"/>
    <property type="match status" value="1"/>
</dbReference>
<dbReference type="EC" id="2.1.1.37" evidence="1"/>
<evidence type="ECO:0000256" key="1">
    <source>
        <dbReference type="ARBA" id="ARBA00011975"/>
    </source>
</evidence>
<evidence type="ECO:0000256" key="5">
    <source>
        <dbReference type="ARBA" id="ARBA00022747"/>
    </source>
</evidence>
<keyword evidence="2 6" id="KW-0489">Methyltransferase</keyword>
<keyword evidence="4 6" id="KW-0949">S-adenosyl-L-methionine</keyword>
<organism evidence="7 8">
    <name type="scientific">Amycolatopsis halotolerans</name>
    <dbReference type="NCBI Taxonomy" id="330083"/>
    <lineage>
        <taxon>Bacteria</taxon>
        <taxon>Bacillati</taxon>
        <taxon>Actinomycetota</taxon>
        <taxon>Actinomycetes</taxon>
        <taxon>Pseudonocardiales</taxon>
        <taxon>Pseudonocardiaceae</taxon>
        <taxon>Amycolatopsis</taxon>
    </lineage>
</organism>
<comment type="caution">
    <text evidence="7">The sequence shown here is derived from an EMBL/GenBank/DDBJ whole genome shotgun (WGS) entry which is preliminary data.</text>
</comment>
<dbReference type="GO" id="GO:0003886">
    <property type="term" value="F:DNA (cytosine-5-)-methyltransferase activity"/>
    <property type="evidence" value="ECO:0007669"/>
    <property type="project" value="UniProtKB-EC"/>
</dbReference>
<dbReference type="InterPro" id="IPR001525">
    <property type="entry name" value="C5_MeTfrase"/>
</dbReference>